<reference evidence="4" key="1">
    <citation type="submission" date="2022-06" db="EMBL/GenBank/DDBJ databases">
        <title>Aeoliella straminimaris, a novel planctomycete from sediments.</title>
        <authorList>
            <person name="Vitorino I.R."/>
            <person name="Lage O.M."/>
        </authorList>
    </citation>
    <scope>NUCLEOTIDE SEQUENCE</scope>
    <source>
        <strain evidence="4">ICT_H6.2</strain>
    </source>
</reference>
<keyword evidence="1" id="KW-0175">Coiled coil</keyword>
<accession>A0A9X2JG43</accession>
<feature type="coiled-coil region" evidence="1">
    <location>
        <begin position="373"/>
        <end position="400"/>
    </location>
</feature>
<feature type="transmembrane region" description="Helical" evidence="3">
    <location>
        <begin position="28"/>
        <end position="47"/>
    </location>
</feature>
<organism evidence="4 5">
    <name type="scientific">Aeoliella straminimaris</name>
    <dbReference type="NCBI Taxonomy" id="2954799"/>
    <lineage>
        <taxon>Bacteria</taxon>
        <taxon>Pseudomonadati</taxon>
        <taxon>Planctomycetota</taxon>
        <taxon>Planctomycetia</taxon>
        <taxon>Pirellulales</taxon>
        <taxon>Lacipirellulaceae</taxon>
        <taxon>Aeoliella</taxon>
    </lineage>
</organism>
<evidence type="ECO:0000256" key="3">
    <source>
        <dbReference type="SAM" id="Phobius"/>
    </source>
</evidence>
<name>A0A9X2JG43_9BACT</name>
<gene>
    <name evidence="4" type="ORF">NG895_08735</name>
</gene>
<sequence length="406" mass="45855">MITLLVLGLLLVLSFVACYFCSKYWHWSHVLLTETVFLLSLAFFILAGEVFRIQRLYGEANAKNQRQIEQLEPQVAALKFGTENQQIIGQLEGAEIPVQMSETSSEDDVPRMLSVRDLAHDLGMVSRVRGRVWRDVSIENVDPATVTFTLSIPAPSPHGIANDTILYVFEQGDAQPRNQNGPQYIGDFRVTNTGDQQIQVQPASQFDQRAMERLQKTRGPWIMYENMPVDQHPEGILEILAGTTDEQLQQLLPSESVEEYLRHGGPAQPGDEDFNKVGYNTDGELVLPDDWNASTQFKYSRTLRDYNLLFQEFSKRYTQMEADHNALVEDNKLLNQALTSARKVQSMHEAEQGKLRQDVAGTSRDRQAIQAHQSQVETQLSNAQALLSDLLQQNSDLARDMGSSIE</sequence>
<dbReference type="RefSeq" id="WP_252852098.1">
    <property type="nucleotide sequence ID" value="NZ_JAMXLR010000028.1"/>
</dbReference>
<proteinExistence type="predicted"/>
<keyword evidence="3" id="KW-0812">Transmembrane</keyword>
<keyword evidence="5" id="KW-1185">Reference proteome</keyword>
<evidence type="ECO:0000256" key="1">
    <source>
        <dbReference type="SAM" id="Coils"/>
    </source>
</evidence>
<keyword evidence="3" id="KW-1133">Transmembrane helix</keyword>
<comment type="caution">
    <text evidence="4">The sequence shown here is derived from an EMBL/GenBank/DDBJ whole genome shotgun (WGS) entry which is preliminary data.</text>
</comment>
<keyword evidence="3" id="KW-0472">Membrane</keyword>
<dbReference type="Proteomes" id="UP001155241">
    <property type="component" value="Unassembled WGS sequence"/>
</dbReference>
<feature type="region of interest" description="Disordered" evidence="2">
    <location>
        <begin position="344"/>
        <end position="371"/>
    </location>
</feature>
<feature type="compositionally biased region" description="Basic and acidic residues" evidence="2">
    <location>
        <begin position="346"/>
        <end position="367"/>
    </location>
</feature>
<dbReference type="AlphaFoldDB" id="A0A9X2JG43"/>
<dbReference type="EMBL" id="JAMXLR010000028">
    <property type="protein sequence ID" value="MCO6043992.1"/>
    <property type="molecule type" value="Genomic_DNA"/>
</dbReference>
<evidence type="ECO:0000313" key="5">
    <source>
        <dbReference type="Proteomes" id="UP001155241"/>
    </source>
</evidence>
<evidence type="ECO:0000313" key="4">
    <source>
        <dbReference type="EMBL" id="MCO6043992.1"/>
    </source>
</evidence>
<evidence type="ECO:0000256" key="2">
    <source>
        <dbReference type="SAM" id="MobiDB-lite"/>
    </source>
</evidence>
<protein>
    <submittedName>
        <fullName evidence="4">Uncharacterized protein</fullName>
    </submittedName>
</protein>